<dbReference type="Proteomes" id="UP000238220">
    <property type="component" value="Unassembled WGS sequence"/>
</dbReference>
<evidence type="ECO:0000256" key="5">
    <source>
        <dbReference type="ARBA" id="ARBA00022692"/>
    </source>
</evidence>
<evidence type="ECO:0000313" key="9">
    <source>
        <dbReference type="EMBL" id="PPE74939.1"/>
    </source>
</evidence>
<feature type="transmembrane region" description="Helical" evidence="8">
    <location>
        <begin position="127"/>
        <end position="149"/>
    </location>
</feature>
<evidence type="ECO:0000256" key="1">
    <source>
        <dbReference type="ARBA" id="ARBA00004651"/>
    </source>
</evidence>
<dbReference type="OrthoDB" id="7061600at2"/>
<dbReference type="AlphaFoldDB" id="A0A2S5TIX6"/>
<sequence length="248" mass="26113">MTDLPLIAVITLAGFLTSALSGAAGLGGGTILIGLFYAIGMGTAEAVPLFAAVQFVSNTSRTVAYVRHVEWKAAGWFLLAAVPTTFLVAPHAVGVDANWVQLLLAGLILASLAPGRGDRALMPPTPAFLTAGALNGVLGMFVGATGLFVGRLFFLPQWRKETVIGTLALTQMFGHGLRVAAFGWVGFSALAQPERLLPLCASVIAGTALGKHFNGRIDQTQFDRIFKLILVVLSLKLLWDASRGLGWI</sequence>
<feature type="transmembrane region" description="Helical" evidence="8">
    <location>
        <begin position="74"/>
        <end position="93"/>
    </location>
</feature>
<organism evidence="9 10">
    <name type="scientific">Solimonas fluminis</name>
    <dbReference type="NCBI Taxonomy" id="2086571"/>
    <lineage>
        <taxon>Bacteria</taxon>
        <taxon>Pseudomonadati</taxon>
        <taxon>Pseudomonadota</taxon>
        <taxon>Gammaproteobacteria</taxon>
        <taxon>Nevskiales</taxon>
        <taxon>Nevskiaceae</taxon>
        <taxon>Solimonas</taxon>
    </lineage>
</organism>
<evidence type="ECO:0000256" key="8">
    <source>
        <dbReference type="RuleBase" id="RU363041"/>
    </source>
</evidence>
<dbReference type="InterPro" id="IPR002781">
    <property type="entry name" value="TM_pro_TauE-like"/>
</dbReference>
<dbReference type="InterPro" id="IPR052017">
    <property type="entry name" value="TSUP"/>
</dbReference>
<accession>A0A2S5TIX6</accession>
<comment type="caution">
    <text evidence="9">The sequence shown here is derived from an EMBL/GenBank/DDBJ whole genome shotgun (WGS) entry which is preliminary data.</text>
</comment>
<gene>
    <name evidence="9" type="ORF">C3942_04485</name>
</gene>
<evidence type="ECO:0000256" key="3">
    <source>
        <dbReference type="ARBA" id="ARBA00022448"/>
    </source>
</evidence>
<evidence type="ECO:0000256" key="4">
    <source>
        <dbReference type="ARBA" id="ARBA00022475"/>
    </source>
</evidence>
<dbReference type="GO" id="GO:0005886">
    <property type="term" value="C:plasma membrane"/>
    <property type="evidence" value="ECO:0007669"/>
    <property type="project" value="UniProtKB-SubCell"/>
</dbReference>
<comment type="subcellular location">
    <subcellularLocation>
        <location evidence="1 8">Cell membrane</location>
        <topology evidence="1 8">Multi-pass membrane protein</topology>
    </subcellularLocation>
</comment>
<dbReference type="EMBL" id="PSNW01000002">
    <property type="protein sequence ID" value="PPE74939.1"/>
    <property type="molecule type" value="Genomic_DNA"/>
</dbReference>
<feature type="transmembrane region" description="Helical" evidence="8">
    <location>
        <begin position="31"/>
        <end position="53"/>
    </location>
</feature>
<evidence type="ECO:0000256" key="2">
    <source>
        <dbReference type="ARBA" id="ARBA00009142"/>
    </source>
</evidence>
<dbReference type="Pfam" id="PF01925">
    <property type="entry name" value="TauE"/>
    <property type="match status" value="1"/>
</dbReference>
<proteinExistence type="inferred from homology"/>
<keyword evidence="4 8" id="KW-1003">Cell membrane</keyword>
<keyword evidence="7 8" id="KW-0472">Membrane</keyword>
<protein>
    <recommendedName>
        <fullName evidence="8">Probable membrane transporter protein</fullName>
    </recommendedName>
</protein>
<name>A0A2S5TIX6_9GAMM</name>
<reference evidence="9 10" key="1">
    <citation type="submission" date="2018-02" db="EMBL/GenBank/DDBJ databases">
        <title>Genome sequencing of Solimonas sp. HR-BB.</title>
        <authorList>
            <person name="Lee Y."/>
            <person name="Jeon C.O."/>
        </authorList>
    </citation>
    <scope>NUCLEOTIDE SEQUENCE [LARGE SCALE GENOMIC DNA]</scope>
    <source>
        <strain evidence="9 10">HR-BB</strain>
    </source>
</reference>
<keyword evidence="3" id="KW-0813">Transport</keyword>
<keyword evidence="6 8" id="KW-1133">Transmembrane helix</keyword>
<comment type="similarity">
    <text evidence="2 8">Belongs to the 4-toluene sulfonate uptake permease (TSUP) (TC 2.A.102) family.</text>
</comment>
<keyword evidence="10" id="KW-1185">Reference proteome</keyword>
<dbReference type="RefSeq" id="WP_104229166.1">
    <property type="nucleotide sequence ID" value="NZ_PSNW01000002.1"/>
</dbReference>
<evidence type="ECO:0000256" key="6">
    <source>
        <dbReference type="ARBA" id="ARBA00022989"/>
    </source>
</evidence>
<evidence type="ECO:0000313" key="10">
    <source>
        <dbReference type="Proteomes" id="UP000238220"/>
    </source>
</evidence>
<evidence type="ECO:0000256" key="7">
    <source>
        <dbReference type="ARBA" id="ARBA00023136"/>
    </source>
</evidence>
<dbReference type="PANTHER" id="PTHR30269">
    <property type="entry name" value="TRANSMEMBRANE PROTEIN YFCA"/>
    <property type="match status" value="1"/>
</dbReference>
<keyword evidence="5 8" id="KW-0812">Transmembrane</keyword>
<dbReference type="PANTHER" id="PTHR30269:SF23">
    <property type="entry name" value="MEMBRANE TRANSPORTER PROTEIN YDHB-RELATED"/>
    <property type="match status" value="1"/>
</dbReference>